<dbReference type="Proteomes" id="UP001319861">
    <property type="component" value="Chromosome"/>
</dbReference>
<protein>
    <submittedName>
        <fullName evidence="1">Uncharacterized protein</fullName>
    </submittedName>
</protein>
<evidence type="ECO:0000313" key="2">
    <source>
        <dbReference type="Proteomes" id="UP001319861"/>
    </source>
</evidence>
<sequence>MRRRRPALPAPLDFEQALPEFVDDLSEPYPVRRARWDAWMVGWEELDASVKAWYAVKGIEEPPEDALDRIRLRPMQPFDGYDGV</sequence>
<dbReference type="EMBL" id="AP024525">
    <property type="protein sequence ID" value="BCT76940.1"/>
    <property type="molecule type" value="Genomic_DNA"/>
</dbReference>
<accession>A0ABM7PXB7</accession>
<evidence type="ECO:0000313" key="1">
    <source>
        <dbReference type="EMBL" id="BCT76940.1"/>
    </source>
</evidence>
<reference evidence="1 2" key="1">
    <citation type="journal article" date="2021" name="J. Biosci. Bioeng.">
        <title>Identification and characterization of a chc gene cluster responsible for the aromatization pathway of cyclohexanecarboxylate degradation in Sinomonas cyclohexanicum ATCC 51369.</title>
        <authorList>
            <person name="Yamamoto T."/>
            <person name="Hasegawa Y."/>
            <person name="Lau P.C.K."/>
            <person name="Iwaki H."/>
        </authorList>
    </citation>
    <scope>NUCLEOTIDE SEQUENCE [LARGE SCALE GENOMIC DNA]</scope>
    <source>
        <strain evidence="1 2">ATCC 51369</strain>
    </source>
</reference>
<dbReference type="RefSeq" id="WP_229229699.1">
    <property type="nucleotide sequence ID" value="NZ_AP024525.1"/>
</dbReference>
<keyword evidence="2" id="KW-1185">Reference proteome</keyword>
<gene>
    <name evidence="1" type="ORF">SCMU_27820</name>
</gene>
<name>A0ABM7PXB7_SINCY</name>
<proteinExistence type="predicted"/>
<organism evidence="1 2">
    <name type="scientific">Sinomonas cyclohexanicum</name>
    <name type="common">Corynebacterium cyclohexanicum</name>
    <dbReference type="NCBI Taxonomy" id="322009"/>
    <lineage>
        <taxon>Bacteria</taxon>
        <taxon>Bacillati</taxon>
        <taxon>Actinomycetota</taxon>
        <taxon>Actinomycetes</taxon>
        <taxon>Micrococcales</taxon>
        <taxon>Micrococcaceae</taxon>
        <taxon>Sinomonas</taxon>
    </lineage>
</organism>